<comment type="caution">
    <text evidence="2">The sequence shown here is derived from an EMBL/GenBank/DDBJ whole genome shotgun (WGS) entry which is preliminary data.</text>
</comment>
<proteinExistence type="predicted"/>
<organism evidence="2 3">
    <name type="scientific">Gordonia polyisoprenivorans</name>
    <dbReference type="NCBI Taxonomy" id="84595"/>
    <lineage>
        <taxon>Bacteria</taxon>
        <taxon>Bacillati</taxon>
        <taxon>Actinomycetota</taxon>
        <taxon>Actinomycetes</taxon>
        <taxon>Mycobacteriales</taxon>
        <taxon>Gordoniaceae</taxon>
        <taxon>Gordonia</taxon>
    </lineage>
</organism>
<keyword evidence="1" id="KW-0472">Membrane</keyword>
<evidence type="ECO:0000313" key="3">
    <source>
        <dbReference type="Proteomes" id="UP000563898"/>
    </source>
</evidence>
<evidence type="ECO:0000256" key="1">
    <source>
        <dbReference type="SAM" id="Phobius"/>
    </source>
</evidence>
<keyword evidence="1" id="KW-0812">Transmembrane</keyword>
<feature type="transmembrane region" description="Helical" evidence="1">
    <location>
        <begin position="140"/>
        <end position="158"/>
    </location>
</feature>
<evidence type="ECO:0000313" key="2">
    <source>
        <dbReference type="EMBL" id="NKY00718.1"/>
    </source>
</evidence>
<protein>
    <recommendedName>
        <fullName evidence="4">Integral membrane protein</fullName>
    </recommendedName>
</protein>
<accession>A0A846WGV8</accession>
<feature type="transmembrane region" description="Helical" evidence="1">
    <location>
        <begin position="102"/>
        <end position="120"/>
    </location>
</feature>
<sequence length="166" mass="16601">MTPLAQPPVARTRRTHLVVGLAVLEVVFLVAAAVVVMMSRDALTAALRADLAADNQGASAADISTTVSVALLVAAGVAALAVVAAVLGVLLLRQGGKAARPLLLGSAVLVTVLAVAWIVTTNSLPADTDTVLPMVWVSRYLPSAAALAGVLAGVLALIPDGGATLR</sequence>
<dbReference type="AlphaFoldDB" id="A0A846WGV8"/>
<gene>
    <name evidence="2" type="ORF">HGA05_03945</name>
</gene>
<feature type="transmembrane region" description="Helical" evidence="1">
    <location>
        <begin position="69"/>
        <end position="90"/>
    </location>
</feature>
<dbReference type="Proteomes" id="UP000563898">
    <property type="component" value="Unassembled WGS sequence"/>
</dbReference>
<reference evidence="2 3" key="1">
    <citation type="submission" date="2020-04" db="EMBL/GenBank/DDBJ databases">
        <title>MicrobeNet Type strains.</title>
        <authorList>
            <person name="Nicholson A.C."/>
        </authorList>
    </citation>
    <scope>NUCLEOTIDE SEQUENCE [LARGE SCALE GENOMIC DNA]</scope>
    <source>
        <strain evidence="2 3">ATCC BAA-14</strain>
    </source>
</reference>
<keyword evidence="1" id="KW-1133">Transmembrane helix</keyword>
<dbReference type="EMBL" id="JAAXPC010000002">
    <property type="protein sequence ID" value="NKY00718.1"/>
    <property type="molecule type" value="Genomic_DNA"/>
</dbReference>
<name>A0A846WGV8_9ACTN</name>
<feature type="transmembrane region" description="Helical" evidence="1">
    <location>
        <begin position="17"/>
        <end position="38"/>
    </location>
</feature>
<evidence type="ECO:0008006" key="4">
    <source>
        <dbReference type="Google" id="ProtNLM"/>
    </source>
</evidence>